<dbReference type="Gene3D" id="3.90.226.10">
    <property type="entry name" value="2-enoyl-CoA Hydratase, Chain A, domain 1"/>
    <property type="match status" value="1"/>
</dbReference>
<feature type="non-terminal residue" evidence="2">
    <location>
        <position position="1"/>
    </location>
</feature>
<name>A0ABV0VX01_9TELE</name>
<keyword evidence="3" id="KW-1185">Reference proteome</keyword>
<dbReference type="Proteomes" id="UP001444071">
    <property type="component" value="Unassembled WGS sequence"/>
</dbReference>
<dbReference type="PANTHER" id="PTHR11261:SF3">
    <property type="entry name" value="RETINOL-BINDING PROTEIN 3"/>
    <property type="match status" value="1"/>
</dbReference>
<dbReference type="SMART" id="SM00245">
    <property type="entry name" value="TSPc"/>
    <property type="match status" value="1"/>
</dbReference>
<dbReference type="EMBL" id="JAHRIM010014980">
    <property type="protein sequence ID" value="MEQ2261768.1"/>
    <property type="molecule type" value="Genomic_DNA"/>
</dbReference>
<evidence type="ECO:0000313" key="2">
    <source>
        <dbReference type="EMBL" id="MEQ2261768.1"/>
    </source>
</evidence>
<reference evidence="2 3" key="1">
    <citation type="submission" date="2021-06" db="EMBL/GenBank/DDBJ databases">
        <authorList>
            <person name="Palmer J.M."/>
        </authorList>
    </citation>
    <scope>NUCLEOTIDE SEQUENCE [LARGE SCALE GENOMIC DNA]</scope>
    <source>
        <strain evidence="2 3">XR_2019</strain>
        <tissue evidence="2">Muscle</tissue>
    </source>
</reference>
<gene>
    <name evidence="2" type="ORF">XENORESO_015409</name>
</gene>
<organism evidence="2 3">
    <name type="scientific">Xenotaenia resolanae</name>
    <dbReference type="NCBI Taxonomy" id="208358"/>
    <lineage>
        <taxon>Eukaryota</taxon>
        <taxon>Metazoa</taxon>
        <taxon>Chordata</taxon>
        <taxon>Craniata</taxon>
        <taxon>Vertebrata</taxon>
        <taxon>Euteleostomi</taxon>
        <taxon>Actinopterygii</taxon>
        <taxon>Neopterygii</taxon>
        <taxon>Teleostei</taxon>
        <taxon>Neoteleostei</taxon>
        <taxon>Acanthomorphata</taxon>
        <taxon>Ovalentaria</taxon>
        <taxon>Atherinomorphae</taxon>
        <taxon>Cyprinodontiformes</taxon>
        <taxon>Goodeidae</taxon>
        <taxon>Xenotaenia</taxon>
    </lineage>
</organism>
<protein>
    <recommendedName>
        <fullName evidence="1">Tail specific protease domain-containing protein</fullName>
    </recommendedName>
</protein>
<comment type="caution">
    <text evidence="2">The sequence shown here is derived from an EMBL/GenBank/DDBJ whole genome shotgun (WGS) entry which is preliminary data.</text>
</comment>
<dbReference type="InterPro" id="IPR005151">
    <property type="entry name" value="Tail-specific_protease"/>
</dbReference>
<feature type="domain" description="Tail specific protease" evidence="1">
    <location>
        <begin position="1"/>
        <end position="135"/>
    </location>
</feature>
<sequence>NNLGGPTTAIAGFCSYFFDGDKQILLDKLYDRPSGTTTELLTLPELTGIRYGSKKSLIILTSKATAGAAEEFVYIMKKLGRAMIIGETTAGASHPPKVFPVGKSNIFLSIPTVHSDTSAGPAWEGVGVQPHIPAAADAALEVAKGIFNKHLGGQQ</sequence>
<dbReference type="SUPFAM" id="SSF52096">
    <property type="entry name" value="ClpP/crotonase"/>
    <property type="match status" value="1"/>
</dbReference>
<evidence type="ECO:0000259" key="1">
    <source>
        <dbReference type="SMART" id="SM00245"/>
    </source>
</evidence>
<dbReference type="CDD" id="cd07563">
    <property type="entry name" value="Peptidase_S41_IRBP"/>
    <property type="match status" value="1"/>
</dbReference>
<dbReference type="InterPro" id="IPR029045">
    <property type="entry name" value="ClpP/crotonase-like_dom_sf"/>
</dbReference>
<evidence type="ECO:0000313" key="3">
    <source>
        <dbReference type="Proteomes" id="UP001444071"/>
    </source>
</evidence>
<proteinExistence type="predicted"/>
<accession>A0ABV0VX01</accession>
<dbReference type="PANTHER" id="PTHR11261">
    <property type="entry name" value="INTERPHOTORECEPTOR RETINOID-BINDING PROTEIN"/>
    <property type="match status" value="1"/>
</dbReference>
<dbReference type="Pfam" id="PF03572">
    <property type="entry name" value="Peptidase_S41"/>
    <property type="match status" value="1"/>
</dbReference>